<reference evidence="7" key="1">
    <citation type="submission" date="2020-08" db="EMBL/GenBank/DDBJ databases">
        <title>Genome public.</title>
        <authorList>
            <person name="Liu C."/>
            <person name="Sun Q."/>
        </authorList>
    </citation>
    <scope>NUCLEOTIDE SEQUENCE</scope>
    <source>
        <strain evidence="7">BX8</strain>
    </source>
</reference>
<dbReference type="PANTHER" id="PTHR33931:SF2">
    <property type="entry name" value="HOLIN-LIKE PROTEIN CIDA"/>
    <property type="match status" value="1"/>
</dbReference>
<dbReference type="GO" id="GO:0005886">
    <property type="term" value="C:plasma membrane"/>
    <property type="evidence" value="ECO:0007669"/>
    <property type="project" value="UniProtKB-SubCell"/>
</dbReference>
<keyword evidence="8" id="KW-1185">Reference proteome</keyword>
<evidence type="ECO:0000313" key="7">
    <source>
        <dbReference type="EMBL" id="MBC5580552.1"/>
    </source>
</evidence>
<proteinExistence type="predicted"/>
<evidence type="ECO:0000256" key="4">
    <source>
        <dbReference type="ARBA" id="ARBA00022989"/>
    </source>
</evidence>
<keyword evidence="2" id="KW-1003">Cell membrane</keyword>
<dbReference type="PANTHER" id="PTHR33931">
    <property type="entry name" value="HOLIN-LIKE PROTEIN CIDA-RELATED"/>
    <property type="match status" value="1"/>
</dbReference>
<evidence type="ECO:0000256" key="1">
    <source>
        <dbReference type="ARBA" id="ARBA00004651"/>
    </source>
</evidence>
<gene>
    <name evidence="7" type="ORF">H8S23_03435</name>
</gene>
<dbReference type="InterPro" id="IPR005538">
    <property type="entry name" value="LrgA/CidA"/>
</dbReference>
<dbReference type="Pfam" id="PF03788">
    <property type="entry name" value="LrgA"/>
    <property type="match status" value="1"/>
</dbReference>
<dbReference type="RefSeq" id="WP_186886897.1">
    <property type="nucleotide sequence ID" value="NZ_JACONZ010000001.1"/>
</dbReference>
<dbReference type="Proteomes" id="UP000659630">
    <property type="component" value="Unassembled WGS sequence"/>
</dbReference>
<keyword evidence="5 6" id="KW-0472">Membrane</keyword>
<evidence type="ECO:0000256" key="5">
    <source>
        <dbReference type="ARBA" id="ARBA00023136"/>
    </source>
</evidence>
<dbReference type="EMBL" id="JACONZ010000001">
    <property type="protein sequence ID" value="MBC5580552.1"/>
    <property type="molecule type" value="Genomic_DNA"/>
</dbReference>
<keyword evidence="4 6" id="KW-1133">Transmembrane helix</keyword>
<feature type="transmembrane region" description="Helical" evidence="6">
    <location>
        <begin position="26"/>
        <end position="47"/>
    </location>
</feature>
<evidence type="ECO:0000256" key="3">
    <source>
        <dbReference type="ARBA" id="ARBA00022692"/>
    </source>
</evidence>
<comment type="caution">
    <text evidence="7">The sequence shown here is derived from an EMBL/GenBank/DDBJ whole genome shotgun (WGS) entry which is preliminary data.</text>
</comment>
<evidence type="ECO:0000256" key="2">
    <source>
        <dbReference type="ARBA" id="ARBA00022475"/>
    </source>
</evidence>
<evidence type="ECO:0000313" key="8">
    <source>
        <dbReference type="Proteomes" id="UP000659630"/>
    </source>
</evidence>
<keyword evidence="3 6" id="KW-0812">Transmembrane</keyword>
<feature type="transmembrane region" description="Helical" evidence="6">
    <location>
        <begin position="59"/>
        <end position="78"/>
    </location>
</feature>
<feature type="transmembrane region" description="Helical" evidence="6">
    <location>
        <begin position="84"/>
        <end position="107"/>
    </location>
</feature>
<evidence type="ECO:0000256" key="6">
    <source>
        <dbReference type="SAM" id="Phobius"/>
    </source>
</evidence>
<dbReference type="AlphaFoldDB" id="A0A923L0L7"/>
<sequence>MNILWQVGILFVVCLAAQWLVTLLPFAFPASVLAMILVFLLLLAGVIKVRQIKELSNWFAQNMAFLFVPACAGVLNYFDLIAANLFPILFISVVTTFLVFGATGWTVKGLMRLQARLRKEKEGQENG</sequence>
<accession>A0A923L0L7</accession>
<protein>
    <submittedName>
        <fullName evidence="7">CidA/LrgA family protein</fullName>
    </submittedName>
</protein>
<organism evidence="7 8">
    <name type="scientific">Anaerofilum hominis</name>
    <dbReference type="NCBI Taxonomy" id="2763016"/>
    <lineage>
        <taxon>Bacteria</taxon>
        <taxon>Bacillati</taxon>
        <taxon>Bacillota</taxon>
        <taxon>Clostridia</taxon>
        <taxon>Eubacteriales</taxon>
        <taxon>Oscillospiraceae</taxon>
        <taxon>Anaerofilum</taxon>
    </lineage>
</organism>
<name>A0A923L0L7_9FIRM</name>
<comment type="subcellular location">
    <subcellularLocation>
        <location evidence="1">Cell membrane</location>
        <topology evidence="1">Multi-pass membrane protein</topology>
    </subcellularLocation>
</comment>